<dbReference type="OrthoDB" id="5871317at2759"/>
<reference evidence="1 2" key="1">
    <citation type="submission" date="2014-03" db="EMBL/GenBank/DDBJ databases">
        <title>Draft genome of the hookworm Oesophagostomum dentatum.</title>
        <authorList>
            <person name="Mitreva M."/>
        </authorList>
    </citation>
    <scope>NUCLEOTIDE SEQUENCE [LARGE SCALE GENOMIC DNA]</scope>
    <source>
        <strain evidence="1 2">OD-Hann</strain>
    </source>
</reference>
<accession>A0A0B1SGT7</accession>
<organism evidence="1 2">
    <name type="scientific">Oesophagostomum dentatum</name>
    <name type="common">Nodular worm</name>
    <dbReference type="NCBI Taxonomy" id="61180"/>
    <lineage>
        <taxon>Eukaryota</taxon>
        <taxon>Metazoa</taxon>
        <taxon>Ecdysozoa</taxon>
        <taxon>Nematoda</taxon>
        <taxon>Chromadorea</taxon>
        <taxon>Rhabditida</taxon>
        <taxon>Rhabditina</taxon>
        <taxon>Rhabditomorpha</taxon>
        <taxon>Strongyloidea</taxon>
        <taxon>Strongylidae</taxon>
        <taxon>Oesophagostomum</taxon>
    </lineage>
</organism>
<dbReference type="Proteomes" id="UP000053660">
    <property type="component" value="Unassembled WGS sequence"/>
</dbReference>
<sequence length="290" mass="32726">MKGYRRRLFYIAGRKAKHSASATFKPMESSENQLKGIGIENADDFDDFFAAVKRDEGIVEDLSILLNTDVLQIKNKTAELLMNAATEDDNETIEMIQDVEFEEATARSNIRDWAAVREALEAIGGTDGKRESKPTSMACADPGIFKGLDHENFDQFIRKFKRKYDRVVRDDTLLLEILGDDHLAGRARAMFLSIPQVVRSQGFDAVIRELASMLSCDSAAARIRALATLKNLRIRPNQEVADFCVALEKLARKAYPECTIEERSMDYAQILLENLATWPEYVQLVGTLHK</sequence>
<evidence type="ECO:0000313" key="2">
    <source>
        <dbReference type="Proteomes" id="UP000053660"/>
    </source>
</evidence>
<name>A0A0B1SGT7_OESDE</name>
<proteinExistence type="predicted"/>
<keyword evidence="2" id="KW-1185">Reference proteome</keyword>
<protein>
    <submittedName>
        <fullName evidence="1">Uncharacterized protein</fullName>
    </submittedName>
</protein>
<feature type="non-terminal residue" evidence="1">
    <location>
        <position position="290"/>
    </location>
</feature>
<gene>
    <name evidence="1" type="ORF">OESDEN_17563</name>
</gene>
<evidence type="ECO:0000313" key="1">
    <source>
        <dbReference type="EMBL" id="KHJ82742.1"/>
    </source>
</evidence>
<dbReference type="AlphaFoldDB" id="A0A0B1SGT7"/>
<dbReference type="EMBL" id="KN577424">
    <property type="protein sequence ID" value="KHJ82742.1"/>
    <property type="molecule type" value="Genomic_DNA"/>
</dbReference>